<name>A0A9W4UMP9_9PLEO</name>
<dbReference type="EMBL" id="CAOQHR010000008">
    <property type="protein sequence ID" value="CAI6338805.1"/>
    <property type="molecule type" value="Genomic_DNA"/>
</dbReference>
<proteinExistence type="predicted"/>
<dbReference type="AlphaFoldDB" id="A0A9W4UMP9"/>
<evidence type="ECO:0000313" key="1">
    <source>
        <dbReference type="EMBL" id="CAI6338805.1"/>
    </source>
</evidence>
<evidence type="ECO:0000313" key="2">
    <source>
        <dbReference type="Proteomes" id="UP001152607"/>
    </source>
</evidence>
<gene>
    <name evidence="1" type="ORF">PDIGIT_LOCUS11940</name>
</gene>
<dbReference type="Proteomes" id="UP001152607">
    <property type="component" value="Unassembled WGS sequence"/>
</dbReference>
<accession>A0A9W4UMP9</accession>
<comment type="caution">
    <text evidence="1">The sequence shown here is derived from an EMBL/GenBank/DDBJ whole genome shotgun (WGS) entry which is preliminary data.</text>
</comment>
<reference evidence="1" key="1">
    <citation type="submission" date="2023-01" db="EMBL/GenBank/DDBJ databases">
        <authorList>
            <person name="Van Ghelder C."/>
            <person name="Rancurel C."/>
        </authorList>
    </citation>
    <scope>NUCLEOTIDE SEQUENCE</scope>
    <source>
        <strain evidence="1">CNCM I-4278</strain>
    </source>
</reference>
<keyword evidence="2" id="KW-1185">Reference proteome</keyword>
<protein>
    <submittedName>
        <fullName evidence="1">Uncharacterized protein</fullName>
    </submittedName>
</protein>
<sequence>MTRRLVFTLWRFPPYINICLEPALQLQQLDCTCLQRLSYLLSTRVAGIQSSLHPLVAKQSSRRENTALRDKRVSQCPGGVGRFRQRSSLAHTHSPDEWESCNAQSSTGLHHRLLNFPLGKKMALTINTVCKECGPSSTCARRSGIDFNEKAIRLTTRSVRDGEV</sequence>
<organism evidence="1 2">
    <name type="scientific">Periconia digitata</name>
    <dbReference type="NCBI Taxonomy" id="1303443"/>
    <lineage>
        <taxon>Eukaryota</taxon>
        <taxon>Fungi</taxon>
        <taxon>Dikarya</taxon>
        <taxon>Ascomycota</taxon>
        <taxon>Pezizomycotina</taxon>
        <taxon>Dothideomycetes</taxon>
        <taxon>Pleosporomycetidae</taxon>
        <taxon>Pleosporales</taxon>
        <taxon>Massarineae</taxon>
        <taxon>Periconiaceae</taxon>
        <taxon>Periconia</taxon>
    </lineage>
</organism>